<protein>
    <submittedName>
        <fullName evidence="3">DUF2384 domain-containing protein</fullName>
    </submittedName>
</protein>
<gene>
    <name evidence="3" type="ORF">GO606_16615</name>
</gene>
<dbReference type="Proteomes" id="UP000615989">
    <property type="component" value="Unassembled WGS sequence"/>
</dbReference>
<sequence length="142" mass="15763">MELVTVEQIAAVMALIPAPHSFAELDEQVADGLPKAALKAGVARIGRNADERREILHRIVPEATLKRRQDRLSASESEKTERLARVYATARHVWDSDEDALAFLHTPHSMLGGRTPLDVAMTELGARRVEALLWRLFYGIAA</sequence>
<comment type="caution">
    <text evidence="3">The sequence shown here is derived from an EMBL/GenBank/DDBJ whole genome shotgun (WGS) entry which is preliminary data.</text>
</comment>
<proteinExistence type="predicted"/>
<dbReference type="EMBL" id="WTVG01000064">
    <property type="protein sequence ID" value="NMG26308.1"/>
    <property type="molecule type" value="Genomic_DNA"/>
</dbReference>
<dbReference type="Pfam" id="PF20432">
    <property type="entry name" value="Xre-like-HTH"/>
    <property type="match status" value="1"/>
</dbReference>
<evidence type="ECO:0000259" key="1">
    <source>
        <dbReference type="Pfam" id="PF09722"/>
    </source>
</evidence>
<dbReference type="Pfam" id="PF09722">
    <property type="entry name" value="Xre_MbcA_ParS_C"/>
    <property type="match status" value="1"/>
</dbReference>
<organism evidence="3 4">
    <name type="scientific">Aromatoleum anaerobium</name>
    <dbReference type="NCBI Taxonomy" id="182180"/>
    <lineage>
        <taxon>Bacteria</taxon>
        <taxon>Pseudomonadati</taxon>
        <taxon>Pseudomonadota</taxon>
        <taxon>Betaproteobacteria</taxon>
        <taxon>Rhodocyclales</taxon>
        <taxon>Rhodocyclaceae</taxon>
        <taxon>Aromatoleum</taxon>
    </lineage>
</organism>
<reference evidence="3" key="1">
    <citation type="submission" date="2019-12" db="EMBL/GenBank/DDBJ databases">
        <title>Comparative genomics gives insights into the taxonomy of the Azoarcus-Aromatoleum group and reveals separate origins of nif in the plant-associated Azoarcus and non-plant-associated Aromatoleum sub-groups.</title>
        <authorList>
            <person name="Lafos M."/>
            <person name="Maluk M."/>
            <person name="Batista M."/>
            <person name="Junghare M."/>
            <person name="Carmona M."/>
            <person name="Faoro H."/>
            <person name="Cruz L.M."/>
            <person name="Battistoni F."/>
            <person name="De Souza E."/>
            <person name="Pedrosa F."/>
            <person name="Chen W.-M."/>
            <person name="Poole P.S."/>
            <person name="Dixon R.A."/>
            <person name="James E.K."/>
        </authorList>
    </citation>
    <scope>NUCLEOTIDE SEQUENCE</scope>
    <source>
        <strain evidence="3">LuFRes1</strain>
    </source>
</reference>
<evidence type="ECO:0000313" key="4">
    <source>
        <dbReference type="Proteomes" id="UP000615989"/>
    </source>
</evidence>
<dbReference type="InterPro" id="IPR024467">
    <property type="entry name" value="Xre/MbcA/ParS-like_toxin-bd"/>
</dbReference>
<dbReference type="NCBIfam" id="TIGR02293">
    <property type="entry name" value="TAS_TIGR02293"/>
    <property type="match status" value="1"/>
</dbReference>
<evidence type="ECO:0000259" key="2">
    <source>
        <dbReference type="Pfam" id="PF20432"/>
    </source>
</evidence>
<feature type="domain" description="Antitoxin Xre/MbcA/ParS-like toxin-binding" evidence="1">
    <location>
        <begin position="90"/>
        <end position="139"/>
    </location>
</feature>
<evidence type="ECO:0000313" key="3">
    <source>
        <dbReference type="EMBL" id="NMG26308.1"/>
    </source>
</evidence>
<accession>A0ABX1PNZ7</accession>
<name>A0ABX1PNZ7_9RHOO</name>
<dbReference type="InterPro" id="IPR046847">
    <property type="entry name" value="Xre-like_HTH"/>
</dbReference>
<dbReference type="InterPro" id="IPR011979">
    <property type="entry name" value="Antitox_Xre"/>
</dbReference>
<feature type="domain" description="Antitoxin Xre-like helix-turn-helix" evidence="2">
    <location>
        <begin position="24"/>
        <end position="85"/>
    </location>
</feature>
<keyword evidence="4" id="KW-1185">Reference proteome</keyword>
<dbReference type="RefSeq" id="WP_169119634.1">
    <property type="nucleotide sequence ID" value="NZ_WTVG02000039.1"/>
</dbReference>